<protein>
    <submittedName>
        <fullName evidence="7">DivIVA domain-containing protein</fullName>
    </submittedName>
</protein>
<comment type="similarity">
    <text evidence="2">Belongs to the DivIVA family.</text>
</comment>
<dbReference type="InterPro" id="IPR019933">
    <property type="entry name" value="DivIVA_domain"/>
</dbReference>
<keyword evidence="5" id="KW-0175">Coiled coil</keyword>
<dbReference type="InterPro" id="IPR007793">
    <property type="entry name" value="DivIVA_fam"/>
</dbReference>
<keyword evidence="8" id="KW-1185">Reference proteome</keyword>
<evidence type="ECO:0000313" key="8">
    <source>
        <dbReference type="Proteomes" id="UP000473699"/>
    </source>
</evidence>
<sequence length="157" mass="17646">MANDLDLLKVVDVEGVVFSRGLRGYAADEVDEFLDRVADTLQRYSELHATDQMRIRELETAIRENDELKMSLQNALTMAKKTSEDFLVSSQKESEAVLAQAKAKAEGMLADAVAQKTQLLGEIEELRRSKEHFVADAKAAVLRYNMLLDGLQEKKDQ</sequence>
<dbReference type="RefSeq" id="WP_154529577.1">
    <property type="nucleotide sequence ID" value="NZ_JAXDZJ010000032.1"/>
</dbReference>
<evidence type="ECO:0000256" key="2">
    <source>
        <dbReference type="ARBA" id="ARBA00009008"/>
    </source>
</evidence>
<name>A0A6L5YFP1_9BACT</name>
<evidence type="ECO:0000256" key="5">
    <source>
        <dbReference type="ARBA" id="ARBA00023054"/>
    </source>
</evidence>
<keyword evidence="3" id="KW-0963">Cytoplasm</keyword>
<gene>
    <name evidence="7" type="ORF">FYJ74_10720</name>
</gene>
<dbReference type="EMBL" id="VUNH01000013">
    <property type="protein sequence ID" value="MST56497.1"/>
    <property type="molecule type" value="Genomic_DNA"/>
</dbReference>
<proteinExistence type="inferred from homology"/>
<evidence type="ECO:0000256" key="4">
    <source>
        <dbReference type="ARBA" id="ARBA00022618"/>
    </source>
</evidence>
<comment type="caution">
    <text evidence="7">The sequence shown here is derived from an EMBL/GenBank/DDBJ whole genome shotgun (WGS) entry which is preliminary data.</text>
</comment>
<reference evidence="7 8" key="1">
    <citation type="submission" date="2019-08" db="EMBL/GenBank/DDBJ databases">
        <title>In-depth cultivation of the pig gut microbiome towards novel bacterial diversity and tailored functional studies.</title>
        <authorList>
            <person name="Wylensek D."/>
            <person name="Hitch T.C.A."/>
            <person name="Clavel T."/>
        </authorList>
    </citation>
    <scope>NUCLEOTIDE SEQUENCE [LARGE SCALE GENOMIC DNA]</scope>
    <source>
        <strain evidence="7 8">SM-530-WT-4B</strain>
    </source>
</reference>
<dbReference type="PANTHER" id="PTHR35794">
    <property type="entry name" value="CELL DIVISION PROTEIN DIVIVA"/>
    <property type="match status" value="1"/>
</dbReference>
<evidence type="ECO:0000256" key="6">
    <source>
        <dbReference type="ARBA" id="ARBA00023306"/>
    </source>
</evidence>
<dbReference type="Proteomes" id="UP000473699">
    <property type="component" value="Unassembled WGS sequence"/>
</dbReference>
<evidence type="ECO:0000313" key="7">
    <source>
        <dbReference type="EMBL" id="MST56497.1"/>
    </source>
</evidence>
<dbReference type="Gene3D" id="6.10.250.660">
    <property type="match status" value="1"/>
</dbReference>
<dbReference type="PANTHER" id="PTHR35794:SF2">
    <property type="entry name" value="CELL DIVISION PROTEIN DIVIVA"/>
    <property type="match status" value="1"/>
</dbReference>
<dbReference type="GO" id="GO:0005737">
    <property type="term" value="C:cytoplasm"/>
    <property type="evidence" value="ECO:0007669"/>
    <property type="project" value="UniProtKB-SubCell"/>
</dbReference>
<organism evidence="7 8">
    <name type="scientific">Pyramidobacter porci</name>
    <dbReference type="NCBI Taxonomy" id="2605789"/>
    <lineage>
        <taxon>Bacteria</taxon>
        <taxon>Thermotogati</taxon>
        <taxon>Synergistota</taxon>
        <taxon>Synergistia</taxon>
        <taxon>Synergistales</taxon>
        <taxon>Dethiosulfovibrionaceae</taxon>
        <taxon>Pyramidobacter</taxon>
    </lineage>
</organism>
<comment type="subcellular location">
    <subcellularLocation>
        <location evidence="1">Cytoplasm</location>
    </subcellularLocation>
</comment>
<keyword evidence="4" id="KW-0132">Cell division</keyword>
<evidence type="ECO:0000256" key="3">
    <source>
        <dbReference type="ARBA" id="ARBA00022490"/>
    </source>
</evidence>
<keyword evidence="6" id="KW-0131">Cell cycle</keyword>
<dbReference type="NCBIfam" id="TIGR03544">
    <property type="entry name" value="DivI1A_domain"/>
    <property type="match status" value="1"/>
</dbReference>
<evidence type="ECO:0000256" key="1">
    <source>
        <dbReference type="ARBA" id="ARBA00004496"/>
    </source>
</evidence>
<accession>A0A6L5YFP1</accession>
<dbReference type="Pfam" id="PF05103">
    <property type="entry name" value="DivIVA"/>
    <property type="match status" value="1"/>
</dbReference>
<dbReference type="AlphaFoldDB" id="A0A6L5YFP1"/>
<dbReference type="GO" id="GO:0051301">
    <property type="term" value="P:cell division"/>
    <property type="evidence" value="ECO:0007669"/>
    <property type="project" value="UniProtKB-KW"/>
</dbReference>